<keyword evidence="2" id="KW-1185">Reference proteome</keyword>
<sequence length="239" mass="28452">MSNQVDPLLFWLEQEPVNSDADIYLPADTPNDYGLSKYNYQLDKRRHMKRHRAIARLRAYELEMITNKRKSQPPDDSQIPIPPFAKLETIKGVDFLNGHVKEIIEILKLAKKRHMDDQILVQETVDSVSNIHFEERDHNHARLLQIQVKSNIMTAQLAKIFSEYHRTLRKWKSMKENSLGFGMTFIMRLEIRAVCRRQRQRHPRILQYKRLIPLHYRRGCPAETQEAFYRNSANLIKYK</sequence>
<organism evidence="1 2">
    <name type="scientific">Parasitella parasitica</name>
    <dbReference type="NCBI Taxonomy" id="35722"/>
    <lineage>
        <taxon>Eukaryota</taxon>
        <taxon>Fungi</taxon>
        <taxon>Fungi incertae sedis</taxon>
        <taxon>Mucoromycota</taxon>
        <taxon>Mucoromycotina</taxon>
        <taxon>Mucoromycetes</taxon>
        <taxon>Mucorales</taxon>
        <taxon>Mucorineae</taxon>
        <taxon>Mucoraceae</taxon>
        <taxon>Parasitella</taxon>
    </lineage>
</organism>
<evidence type="ECO:0000313" key="2">
    <source>
        <dbReference type="Proteomes" id="UP000054107"/>
    </source>
</evidence>
<reference evidence="1 2" key="1">
    <citation type="submission" date="2014-09" db="EMBL/GenBank/DDBJ databases">
        <authorList>
            <person name="Ellenberger Sabrina"/>
        </authorList>
    </citation>
    <scope>NUCLEOTIDE SEQUENCE [LARGE SCALE GENOMIC DNA]</scope>
    <source>
        <strain evidence="1 2">CBS 412.66</strain>
    </source>
</reference>
<protein>
    <submittedName>
        <fullName evidence="1">Uncharacterized protein</fullName>
    </submittedName>
</protein>
<dbReference type="Proteomes" id="UP000054107">
    <property type="component" value="Unassembled WGS sequence"/>
</dbReference>
<name>A0A0B7N749_9FUNG</name>
<gene>
    <name evidence="1" type="primary">PARPA_04627.1 scaffold 14707</name>
</gene>
<proteinExistence type="predicted"/>
<dbReference type="EMBL" id="LN725407">
    <property type="protein sequence ID" value="CEP10839.1"/>
    <property type="molecule type" value="Genomic_DNA"/>
</dbReference>
<dbReference type="OrthoDB" id="2287505at2759"/>
<accession>A0A0B7N749</accession>
<dbReference type="AlphaFoldDB" id="A0A0B7N749"/>
<evidence type="ECO:0000313" key="1">
    <source>
        <dbReference type="EMBL" id="CEP10839.1"/>
    </source>
</evidence>